<evidence type="ECO:0000313" key="5">
    <source>
        <dbReference type="RefSeq" id="XP_048129711.1"/>
    </source>
</evidence>
<dbReference type="SMART" id="SM00369">
    <property type="entry name" value="LRR_TYP"/>
    <property type="match status" value="6"/>
</dbReference>
<dbReference type="SUPFAM" id="SSF52058">
    <property type="entry name" value="L domain-like"/>
    <property type="match status" value="1"/>
</dbReference>
<accession>A0ABM3GZD3</accession>
<protein>
    <submittedName>
        <fullName evidence="5">Plant intracellular Ras-group-related LRR protein 5-like</fullName>
    </submittedName>
</protein>
<evidence type="ECO:0000259" key="3">
    <source>
        <dbReference type="Pfam" id="PF23598"/>
    </source>
</evidence>
<keyword evidence="1" id="KW-0433">Leucine-rich repeat</keyword>
<keyword evidence="2" id="KW-0677">Repeat</keyword>
<dbReference type="Gene3D" id="3.80.10.10">
    <property type="entry name" value="Ribonuclease Inhibitor"/>
    <property type="match status" value="2"/>
</dbReference>
<feature type="domain" description="Disease resistance R13L4/SHOC-2-like LRR" evidence="3">
    <location>
        <begin position="9"/>
        <end position="89"/>
    </location>
</feature>
<dbReference type="PANTHER" id="PTHR16083">
    <property type="entry name" value="LEUCINE RICH REPEAT CONTAINING PROTEIN"/>
    <property type="match status" value="1"/>
</dbReference>
<dbReference type="RefSeq" id="XP_048129711.1">
    <property type="nucleotide sequence ID" value="XM_048273754.1"/>
</dbReference>
<organism evidence="4 5">
    <name type="scientific">Rhodamnia argentea</name>
    <dbReference type="NCBI Taxonomy" id="178133"/>
    <lineage>
        <taxon>Eukaryota</taxon>
        <taxon>Viridiplantae</taxon>
        <taxon>Streptophyta</taxon>
        <taxon>Embryophyta</taxon>
        <taxon>Tracheophyta</taxon>
        <taxon>Spermatophyta</taxon>
        <taxon>Magnoliopsida</taxon>
        <taxon>eudicotyledons</taxon>
        <taxon>Gunneridae</taxon>
        <taxon>Pentapetalae</taxon>
        <taxon>rosids</taxon>
        <taxon>malvids</taxon>
        <taxon>Myrtales</taxon>
        <taxon>Myrtaceae</taxon>
        <taxon>Myrtoideae</taxon>
        <taxon>Myrteae</taxon>
        <taxon>Australasian group</taxon>
        <taxon>Rhodamnia</taxon>
    </lineage>
</organism>
<dbReference type="GeneID" id="125313746"/>
<sequence>MHVGELHHSIGEMTRLKYLSLSSSALTTLPDSIGKLKFLLELDLDGTGITELPHSIGDLKMLTKMSLVMAPMKRLPNSIGGLESLIELNLEDTHIIELPACIGNLKRLEVLHLSGTALRVLPKTIGMLENLKRLEASCCQNLEGEIPSEIGGLCCLRTLNLSWSNIRRLPATMNQLSHLQQLHLVGCHGLEQIPELPVSLKELEFPPHLLWTAPDLSYLTTLVNLHITEKTPQLLEFIRGFPKIEWIEELSSLERLEVIMRDVTFPPINLATLSRLRVLKITCVEPRSLMGLPSSLEELCLFDVKWLMERSLFSNLTNLSSLELRNCRLREVEFDDVLGQQLVKLHGLGVRDSELIERLSMPTLKGLQRLIV</sequence>
<reference evidence="5" key="2">
    <citation type="submission" date="2025-08" db="UniProtKB">
        <authorList>
            <consortium name="RefSeq"/>
        </authorList>
    </citation>
    <scope>IDENTIFICATION</scope>
    <source>
        <tissue evidence="5">Leaf</tissue>
    </source>
</reference>
<evidence type="ECO:0000256" key="1">
    <source>
        <dbReference type="ARBA" id="ARBA00022614"/>
    </source>
</evidence>
<gene>
    <name evidence="5" type="primary">LOC125313746</name>
</gene>
<proteinExistence type="predicted"/>
<dbReference type="Proteomes" id="UP000827889">
    <property type="component" value="Chromosome 2"/>
</dbReference>
<reference evidence="4" key="1">
    <citation type="submission" date="2025-05" db="UniProtKB">
        <authorList>
            <consortium name="RefSeq"/>
        </authorList>
    </citation>
    <scope>NUCLEOTIDE SEQUENCE [LARGE SCALE GENOMIC DNA]</scope>
</reference>
<dbReference type="PANTHER" id="PTHR16083:SF25">
    <property type="entry name" value="C-JID DOMAIN-CONTAINING PROTEIN"/>
    <property type="match status" value="1"/>
</dbReference>
<name>A0ABM3GZD3_9MYRT</name>
<dbReference type="InterPro" id="IPR003591">
    <property type="entry name" value="Leu-rich_rpt_typical-subtyp"/>
</dbReference>
<dbReference type="Pfam" id="PF23598">
    <property type="entry name" value="LRR_14"/>
    <property type="match status" value="1"/>
</dbReference>
<evidence type="ECO:0000313" key="4">
    <source>
        <dbReference type="Proteomes" id="UP000827889"/>
    </source>
</evidence>
<dbReference type="InterPro" id="IPR032675">
    <property type="entry name" value="LRR_dom_sf"/>
</dbReference>
<evidence type="ECO:0000256" key="2">
    <source>
        <dbReference type="ARBA" id="ARBA00022737"/>
    </source>
</evidence>
<keyword evidence="4" id="KW-1185">Reference proteome</keyword>
<dbReference type="InterPro" id="IPR055414">
    <property type="entry name" value="LRR_R13L4/SHOC2-like"/>
</dbReference>